<protein>
    <submittedName>
        <fullName evidence="1">Uncharacterized protein</fullName>
    </submittedName>
</protein>
<dbReference type="EMBL" id="OZ019911">
    <property type="protein sequence ID" value="CAK9213547.1"/>
    <property type="molecule type" value="Genomic_DNA"/>
</dbReference>
<evidence type="ECO:0000313" key="1">
    <source>
        <dbReference type="EMBL" id="CAK9213547.1"/>
    </source>
</evidence>
<dbReference type="Proteomes" id="UP001497512">
    <property type="component" value="Chromosome 19"/>
</dbReference>
<proteinExistence type="predicted"/>
<gene>
    <name evidence="1" type="ORF">CSSPTR1EN2_LOCUS11791</name>
</gene>
<reference evidence="1" key="1">
    <citation type="submission" date="2024-02" db="EMBL/GenBank/DDBJ databases">
        <authorList>
            <consortium name="ELIXIR-Norway"/>
            <consortium name="Elixir Norway"/>
        </authorList>
    </citation>
    <scope>NUCLEOTIDE SEQUENCE</scope>
</reference>
<accession>A0ABP0U5R8</accession>
<organism evidence="1 2">
    <name type="scientific">Sphagnum troendelagicum</name>
    <dbReference type="NCBI Taxonomy" id="128251"/>
    <lineage>
        <taxon>Eukaryota</taxon>
        <taxon>Viridiplantae</taxon>
        <taxon>Streptophyta</taxon>
        <taxon>Embryophyta</taxon>
        <taxon>Bryophyta</taxon>
        <taxon>Sphagnophytina</taxon>
        <taxon>Sphagnopsida</taxon>
        <taxon>Sphagnales</taxon>
        <taxon>Sphagnaceae</taxon>
        <taxon>Sphagnum</taxon>
    </lineage>
</organism>
<name>A0ABP0U5R8_9BRYO</name>
<evidence type="ECO:0000313" key="2">
    <source>
        <dbReference type="Proteomes" id="UP001497512"/>
    </source>
</evidence>
<sequence>MKPPLNSPVSSSVPVVPLSIRPIVRANRHPGSSEVADCTPSFYPTTIPLDALPSLGVNPLEGPPKCNCGKLGLGRRSRLPPL</sequence>
<keyword evidence="2" id="KW-1185">Reference proteome</keyword>